<dbReference type="InterPro" id="IPR006102">
    <property type="entry name" value="Ig-like_GH2"/>
</dbReference>
<dbReference type="SUPFAM" id="SSF49303">
    <property type="entry name" value="beta-Galactosidase/glucuronidase domain"/>
    <property type="match status" value="1"/>
</dbReference>
<evidence type="ECO:0000259" key="4">
    <source>
        <dbReference type="Pfam" id="PF00703"/>
    </source>
</evidence>
<dbReference type="EMBL" id="CP021023">
    <property type="protein sequence ID" value="ARN56725.1"/>
    <property type="molecule type" value="Genomic_DNA"/>
</dbReference>
<dbReference type="Pfam" id="PF02836">
    <property type="entry name" value="Glyco_hydro_2_C"/>
    <property type="match status" value="1"/>
</dbReference>
<organism evidence="7 8">
    <name type="scientific">Sedimentisphaera salicampi</name>
    <dbReference type="NCBI Taxonomy" id="1941349"/>
    <lineage>
        <taxon>Bacteria</taxon>
        <taxon>Pseudomonadati</taxon>
        <taxon>Planctomycetota</taxon>
        <taxon>Phycisphaerae</taxon>
        <taxon>Sedimentisphaerales</taxon>
        <taxon>Sedimentisphaeraceae</taxon>
        <taxon>Sedimentisphaera</taxon>
    </lineage>
</organism>
<dbReference type="Pfam" id="PF00703">
    <property type="entry name" value="Glyco_hydro_2"/>
    <property type="match status" value="1"/>
</dbReference>
<dbReference type="InterPro" id="IPR017853">
    <property type="entry name" value="GH"/>
</dbReference>
<gene>
    <name evidence="7" type="primary">cbgA_2</name>
    <name evidence="7" type="ORF">STSP1_01115</name>
</gene>
<dbReference type="GO" id="GO:0004565">
    <property type="term" value="F:beta-galactosidase activity"/>
    <property type="evidence" value="ECO:0007669"/>
    <property type="project" value="UniProtKB-EC"/>
</dbReference>
<evidence type="ECO:0000259" key="6">
    <source>
        <dbReference type="Pfam" id="PF02837"/>
    </source>
</evidence>
<dbReference type="Gene3D" id="2.60.40.10">
    <property type="entry name" value="Immunoglobulins"/>
    <property type="match status" value="1"/>
</dbReference>
<keyword evidence="8" id="KW-1185">Reference proteome</keyword>
<dbReference type="SUPFAM" id="SSF51445">
    <property type="entry name" value="(Trans)glycosidases"/>
    <property type="match status" value="1"/>
</dbReference>
<dbReference type="InterPro" id="IPR051913">
    <property type="entry name" value="GH2_Domain-Containing"/>
</dbReference>
<feature type="domain" description="Glycosyl hydrolases family 2 sugar binding" evidence="6">
    <location>
        <begin position="107"/>
        <end position="181"/>
    </location>
</feature>
<dbReference type="Gene3D" id="2.60.120.260">
    <property type="entry name" value="Galactose-binding domain-like"/>
    <property type="match status" value="2"/>
</dbReference>
<proteinExistence type="inferred from homology"/>
<evidence type="ECO:0000256" key="1">
    <source>
        <dbReference type="ARBA" id="ARBA00007401"/>
    </source>
</evidence>
<evidence type="ECO:0000313" key="7">
    <source>
        <dbReference type="EMBL" id="ARN56725.1"/>
    </source>
</evidence>
<dbReference type="PANTHER" id="PTHR42732:SF2">
    <property type="entry name" value="BETA-MANNOSIDASE"/>
    <property type="match status" value="1"/>
</dbReference>
<evidence type="ECO:0000259" key="5">
    <source>
        <dbReference type="Pfam" id="PF02836"/>
    </source>
</evidence>
<evidence type="ECO:0000313" key="8">
    <source>
        <dbReference type="Proteomes" id="UP000193334"/>
    </source>
</evidence>
<comment type="similarity">
    <text evidence="1">Belongs to the glycosyl hydrolase 2 family.</text>
</comment>
<dbReference type="InterPro" id="IPR036156">
    <property type="entry name" value="Beta-gal/glucu_dom_sf"/>
</dbReference>
<dbReference type="RefSeq" id="WP_085756666.1">
    <property type="nucleotide sequence ID" value="NZ_CP021023.1"/>
</dbReference>
<dbReference type="Gene3D" id="3.20.20.80">
    <property type="entry name" value="Glycosidases"/>
    <property type="match status" value="1"/>
</dbReference>
<dbReference type="InterPro" id="IPR013783">
    <property type="entry name" value="Ig-like_fold"/>
</dbReference>
<dbReference type="GO" id="GO:0005975">
    <property type="term" value="P:carbohydrate metabolic process"/>
    <property type="evidence" value="ECO:0007669"/>
    <property type="project" value="InterPro"/>
</dbReference>
<keyword evidence="3 7" id="KW-0326">Glycosidase</keyword>
<evidence type="ECO:0000256" key="3">
    <source>
        <dbReference type="ARBA" id="ARBA00023295"/>
    </source>
</evidence>
<name>A0A1W6LLT0_9BACT</name>
<protein>
    <submittedName>
        <fullName evidence="7">Beta-galactosidase</fullName>
        <ecNumber evidence="7">3.2.1.23</ecNumber>
    </submittedName>
</protein>
<dbReference type="InterPro" id="IPR006104">
    <property type="entry name" value="Glyco_hydro_2_N"/>
</dbReference>
<keyword evidence="2 7" id="KW-0378">Hydrolase</keyword>
<dbReference type="AlphaFoldDB" id="A0A1W6LLT0"/>
<evidence type="ECO:0000256" key="2">
    <source>
        <dbReference type="ARBA" id="ARBA00022801"/>
    </source>
</evidence>
<dbReference type="Pfam" id="PF02837">
    <property type="entry name" value="Glyco_hydro_2_N"/>
    <property type="match status" value="1"/>
</dbReference>
<reference evidence="8" key="1">
    <citation type="submission" date="2017-04" db="EMBL/GenBank/DDBJ databases">
        <title>Comparative genomics and description of representatives of a novel lineage of planctomycetes thriving in anoxic sediments.</title>
        <authorList>
            <person name="Spring S."/>
            <person name="Bunk B."/>
            <person name="Sproer C."/>
        </authorList>
    </citation>
    <scope>NUCLEOTIDE SEQUENCE [LARGE SCALE GENOMIC DNA]</scope>
    <source>
        <strain evidence="8">ST-PulAB-D4</strain>
    </source>
</reference>
<dbReference type="EC" id="3.2.1.23" evidence="7"/>
<sequence length="761" mass="86599">MKINIIWLFAIAGLPGLLTAGQNGWEPVLDKIETPWASEVNPKNVLSEYPRPAMVREEWKNLNGLWNYSITSAGAENPGEYEGKILVPFPAESGLSGVCEHPGLERCLWYERTFEVPKKWDVQNQRILLHFGAVDWHAQVWVNGRFAGEHKGGFDPFTFDITDFLSGGGSEKIVVKVWDPTDQGSQARGKQVTEPGGIYYTPVTGIWQTVWLESVPSSFIESLKLTPDIDTGQLAISVEASELNNNVIKADVYMDGQWLSSAAVAAQSGDMKIFSVSVPKMRLWRIDDPFLYDLKITLRKDGNIVDKVSSYFGMREVGMKRDEDGFMRLTLNKEPIFQYGVLDQGWWPDGLYTAPTDEALKYDIEVLQSMGFNMLRKHVKIEPARYYYHCDRMGMLVWQDMPNANPDGELRVGSGDSEDAVRDDASAAQFETELKAMVDNYYNYPSIAAWVLFNEGWGQYQTESMTEWLENYDPTRICNAVSGWADRGVGDVYDIHVYPGPGIESDPDRAAVLGEFGGLGWPVPGHLWRDKKNWGYRNFSSQQELWERYRSLMDDTWGLKGQGLAAAIYTQTTDVEGEVNGLLTYDRKVIKLDPEKMTKLHQRFYEPAGPSVTIMKDSEERRQLWKYSRSSEHEGWHKPDFDDRSWSSGEAPFIERENTYIPKGTTWEEGNLRLRRTFNLEEVPSDLRMKVFYNVGQADVFINGIKVKQLRGRCKRHYQHIAVPEAVGALREGENIVAVQCSAPDRRAAFDLGLYYVANEK</sequence>
<dbReference type="STRING" id="1941349.STSP1_01115"/>
<dbReference type="KEGG" id="pbp:STSP1_01115"/>
<dbReference type="Proteomes" id="UP000193334">
    <property type="component" value="Chromosome"/>
</dbReference>
<dbReference type="InterPro" id="IPR008979">
    <property type="entry name" value="Galactose-bd-like_sf"/>
</dbReference>
<feature type="domain" description="Glycoside hydrolase family 2 immunoglobulin-like beta-sandwich" evidence="4">
    <location>
        <begin position="219"/>
        <end position="315"/>
    </location>
</feature>
<dbReference type="InterPro" id="IPR006103">
    <property type="entry name" value="Glyco_hydro_2_cat"/>
</dbReference>
<dbReference type="SUPFAM" id="SSF49785">
    <property type="entry name" value="Galactose-binding domain-like"/>
    <property type="match status" value="2"/>
</dbReference>
<dbReference type="PANTHER" id="PTHR42732">
    <property type="entry name" value="BETA-GALACTOSIDASE"/>
    <property type="match status" value="1"/>
</dbReference>
<accession>A0A1W6LLT0</accession>
<feature type="domain" description="Glycoside hydrolase family 2 catalytic" evidence="5">
    <location>
        <begin position="358"/>
        <end position="489"/>
    </location>
</feature>